<sequence>MRWKITFKKVNHLAGLSLDQVGNAARKPEELYTVVAEGETVADSVHNAEAILAGSPPEGTTPEQWVACQGELCDEQVDQNPR</sequence>
<proteinExistence type="predicted"/>
<reference evidence="1" key="1">
    <citation type="journal article" date="2015" name="Nature">
        <title>Complex archaea that bridge the gap between prokaryotes and eukaryotes.</title>
        <authorList>
            <person name="Spang A."/>
            <person name="Saw J.H."/>
            <person name="Jorgensen S.L."/>
            <person name="Zaremba-Niedzwiedzka K."/>
            <person name="Martijn J."/>
            <person name="Lind A.E."/>
            <person name="van Eijk R."/>
            <person name="Schleper C."/>
            <person name="Guy L."/>
            <person name="Ettema T.J."/>
        </authorList>
    </citation>
    <scope>NUCLEOTIDE SEQUENCE</scope>
</reference>
<dbReference type="AlphaFoldDB" id="A0A0F9G3V7"/>
<accession>A0A0F9G3V7</accession>
<gene>
    <name evidence="1" type="ORF">LCGC14_1957500</name>
</gene>
<comment type="caution">
    <text evidence="1">The sequence shown here is derived from an EMBL/GenBank/DDBJ whole genome shotgun (WGS) entry which is preliminary data.</text>
</comment>
<name>A0A0F9G3V7_9ZZZZ</name>
<evidence type="ECO:0000313" key="1">
    <source>
        <dbReference type="EMBL" id="KKL85161.1"/>
    </source>
</evidence>
<dbReference type="EMBL" id="LAZR01021485">
    <property type="protein sequence ID" value="KKL85161.1"/>
    <property type="molecule type" value="Genomic_DNA"/>
</dbReference>
<protein>
    <submittedName>
        <fullName evidence="1">Uncharacterized protein</fullName>
    </submittedName>
</protein>
<organism evidence="1">
    <name type="scientific">marine sediment metagenome</name>
    <dbReference type="NCBI Taxonomy" id="412755"/>
    <lineage>
        <taxon>unclassified sequences</taxon>
        <taxon>metagenomes</taxon>
        <taxon>ecological metagenomes</taxon>
    </lineage>
</organism>